<dbReference type="OrthoDB" id="1577640at2759"/>
<evidence type="ECO:0000256" key="2">
    <source>
        <dbReference type="ARBA" id="ARBA00023043"/>
    </source>
</evidence>
<dbReference type="InterPro" id="IPR051070">
    <property type="entry name" value="NF-kappa-B_inhibitor"/>
</dbReference>
<sequence>MAEPVGITGTAVGIVSFGLQLYTGISEYLDAVKGRDEDLQTAKQYAKILRDNLGSIEETIGAIGSEYAVARYAIEQCPMVDPTNRTEQVKKCLRKLSYPFKKKDITRLQDRLSLTNNVLHTAALALQLAISNNTCATIVNLQKMANVIYKTTEDTASHIAKQNIALEQASQTMSKSHQEFQLISQRISTSLDTRIDDLVTHLRNSESPRSQIIHLLEYPDDLRRLCDAVSNLHQSSKANARTPAIHSGATSSRTLADYKPCACTTRKDLRRHGRRLGFTFYEIEAEKTAYHAPECHLSGIIPTAEERQDHRVQHFLFGQMKQLEVFQIFPEIANNLGFNPLHIAIIEQDEDRVQSFLNRYPSYVNEVNYCGQSPVHVAIQTKNLHIITAVVLAANADILNAADNGGESPIHMAVSMACPLHHFLNPNRQQPCAQARIVDRLLKSKAMLLNSLMGERFNAACQPTQMIILGHLAQRRRDLELLAVSELSAVELQGLGLCNGHTLDRNTATVQHYLANHCRVPAELLFYREDDVSTHLDHSESIYQYIYNLDVAEYAMSLGFHTGTMLSEFFSDLIHDIAFNGCFGDYGVTFGYRSFPMRVNWMIDHGADIATAIPTGSTFGVVPKSTWAHYLMALFGFGARWGRNLSWELPRNVAEIGASEVVVDGCLCWCSRQGCMPLVKFLAALDFPRVPGRSPEDLGAYAMRASKVLEKLLPGYRLGELHYGWIYHAILRYITFSALDLRHTCCEMANKGSNPIMDAEEVREIHEADAVQLQMLEELVSDFEIEHESDFDLVSFLRGTWVPKMQHVCAELYSSQLTYQETTSAERIGVVWQVRESEVTCYSGVGHYGDREGRRLINGSIPQIDRTEDDKPTTLAEWMRQLDDTAIDPERPVITM</sequence>
<evidence type="ECO:0000313" key="4">
    <source>
        <dbReference type="Proteomes" id="UP000530670"/>
    </source>
</evidence>
<keyword evidence="1" id="KW-0677">Repeat</keyword>
<proteinExistence type="predicted"/>
<gene>
    <name evidence="3" type="ORF">FTJAE_10226</name>
</gene>
<dbReference type="EMBL" id="JAAQRI010000238">
    <property type="protein sequence ID" value="KAF5624633.1"/>
    <property type="molecule type" value="Genomic_DNA"/>
</dbReference>
<dbReference type="RefSeq" id="XP_037202684.1">
    <property type="nucleotide sequence ID" value="XM_037343047.1"/>
</dbReference>
<reference evidence="3 4" key="1">
    <citation type="submission" date="2020-05" db="EMBL/GenBank/DDBJ databases">
        <title>Identification and distribution of gene clusters putatively required for synthesis of sphingolipid metabolism inhibitors in phylogenetically diverse species of the filamentous fungus Fusarium.</title>
        <authorList>
            <person name="Kim H.-S."/>
            <person name="Busman M."/>
            <person name="Brown D.W."/>
            <person name="Divon H."/>
            <person name="Uhlig S."/>
            <person name="Proctor R.H."/>
        </authorList>
    </citation>
    <scope>NUCLEOTIDE SEQUENCE [LARGE SCALE GENOMIC DNA]</scope>
    <source>
        <strain evidence="3 4">NRRL 66243</strain>
    </source>
</reference>
<comment type="caution">
    <text evidence="3">The sequence shown here is derived from an EMBL/GenBank/DDBJ whole genome shotgun (WGS) entry which is preliminary data.</text>
</comment>
<dbReference type="Gene3D" id="1.25.40.20">
    <property type="entry name" value="Ankyrin repeat-containing domain"/>
    <property type="match status" value="1"/>
</dbReference>
<dbReference type="AlphaFoldDB" id="A0A8H5VJL2"/>
<dbReference type="Proteomes" id="UP000530670">
    <property type="component" value="Unassembled WGS sequence"/>
</dbReference>
<name>A0A8H5VJL2_9HYPO</name>
<dbReference type="GeneID" id="59295317"/>
<dbReference type="SMART" id="SM00248">
    <property type="entry name" value="ANK"/>
    <property type="match status" value="3"/>
</dbReference>
<dbReference type="PANTHER" id="PTHR46680">
    <property type="entry name" value="NF-KAPPA-B INHIBITOR ALPHA"/>
    <property type="match status" value="1"/>
</dbReference>
<keyword evidence="4" id="KW-1185">Reference proteome</keyword>
<dbReference type="SUPFAM" id="SSF48403">
    <property type="entry name" value="Ankyrin repeat"/>
    <property type="match status" value="1"/>
</dbReference>
<dbReference type="PANTHER" id="PTHR46680:SF3">
    <property type="entry name" value="NF-KAPPA-B INHIBITOR CACTUS"/>
    <property type="match status" value="1"/>
</dbReference>
<evidence type="ECO:0008006" key="5">
    <source>
        <dbReference type="Google" id="ProtNLM"/>
    </source>
</evidence>
<dbReference type="InterPro" id="IPR036770">
    <property type="entry name" value="Ankyrin_rpt-contain_sf"/>
</dbReference>
<accession>A0A8H5VJL2</accession>
<dbReference type="GO" id="GO:0005829">
    <property type="term" value="C:cytosol"/>
    <property type="evidence" value="ECO:0007669"/>
    <property type="project" value="TreeGrafter"/>
</dbReference>
<protein>
    <recommendedName>
        <fullName evidence="5">Fungal N-terminal domain-containing protein</fullName>
    </recommendedName>
</protein>
<dbReference type="GO" id="GO:0071356">
    <property type="term" value="P:cellular response to tumor necrosis factor"/>
    <property type="evidence" value="ECO:0007669"/>
    <property type="project" value="TreeGrafter"/>
</dbReference>
<evidence type="ECO:0000256" key="1">
    <source>
        <dbReference type="ARBA" id="ARBA00022737"/>
    </source>
</evidence>
<dbReference type="InterPro" id="IPR002110">
    <property type="entry name" value="Ankyrin_rpt"/>
</dbReference>
<evidence type="ECO:0000313" key="3">
    <source>
        <dbReference type="EMBL" id="KAF5624633.1"/>
    </source>
</evidence>
<dbReference type="GO" id="GO:0051059">
    <property type="term" value="F:NF-kappaB binding"/>
    <property type="evidence" value="ECO:0007669"/>
    <property type="project" value="TreeGrafter"/>
</dbReference>
<organism evidence="3 4">
    <name type="scientific">Fusarium tjaetaba</name>
    <dbReference type="NCBI Taxonomy" id="1567544"/>
    <lineage>
        <taxon>Eukaryota</taxon>
        <taxon>Fungi</taxon>
        <taxon>Dikarya</taxon>
        <taxon>Ascomycota</taxon>
        <taxon>Pezizomycotina</taxon>
        <taxon>Sordariomycetes</taxon>
        <taxon>Hypocreomycetidae</taxon>
        <taxon>Hypocreales</taxon>
        <taxon>Nectriaceae</taxon>
        <taxon>Fusarium</taxon>
        <taxon>Fusarium fujikuroi species complex</taxon>
    </lineage>
</organism>
<keyword evidence="2" id="KW-0040">ANK repeat</keyword>